<dbReference type="KEGG" id="vff:VITFI_CDS2117"/>
<protein>
    <submittedName>
        <fullName evidence="1">Uncharacterized protein</fullName>
    </submittedName>
</protein>
<dbReference type="EMBL" id="CP022423">
    <property type="protein sequence ID" value="ASM77895.1"/>
    <property type="molecule type" value="Genomic_DNA"/>
</dbReference>
<sequence>MMIKKSVQGVSAWMVAGMLGVASVGPVQAAGFGLPSLPSLGGGAAQAGSDVGSQVGAFLKSVQISNELVTRSAVLLLQAVSSKERGAELQKQLDTLGKISDPKEKDAESAKLVASVNAELATQQQSAQTQEGLKQASSAQKVAMGKGLFNLALGMLKLKDAKDSGQGIVAGVGRAPLDAPKVVPVKDALPVLSSLMDNGKAILDSGMALAKTAGIQPKLPTSSGTAPVDAEM</sequence>
<keyword evidence="2" id="KW-1185">Reference proteome</keyword>
<reference evidence="1 2" key="1">
    <citation type="submission" date="2017-07" db="EMBL/GenBank/DDBJ databases">
        <title>Complete Genome Sequence of the cosmetic ferment Vitreoscilla filiformis (ATCC15551).</title>
        <authorList>
            <person name="Contreras S."/>
            <person name="Sagory-Zalkind P."/>
            <person name="Blanquart H."/>
            <person name="Iltis A."/>
            <person name="Morand S.C."/>
        </authorList>
    </citation>
    <scope>NUCLEOTIDE SEQUENCE [LARGE SCALE GENOMIC DNA]</scope>
    <source>
        <strain evidence="1 2">ATCC 15551</strain>
    </source>
</reference>
<dbReference type="Proteomes" id="UP000199729">
    <property type="component" value="Chromosome"/>
</dbReference>
<organism evidence="1 2">
    <name type="scientific">Vitreoscilla filiformis</name>
    <dbReference type="NCBI Taxonomy" id="63"/>
    <lineage>
        <taxon>Bacteria</taxon>
        <taxon>Pseudomonadati</taxon>
        <taxon>Pseudomonadota</taxon>
        <taxon>Betaproteobacteria</taxon>
        <taxon>Neisseriales</taxon>
        <taxon>Neisseriaceae</taxon>
        <taxon>Vitreoscilla</taxon>
    </lineage>
</organism>
<gene>
    <name evidence="1" type="ORF">VITFI_CDS2117</name>
</gene>
<proteinExistence type="predicted"/>
<accession>A0A221KFZ4</accession>
<dbReference type="AlphaFoldDB" id="A0A221KFZ4"/>
<name>A0A221KFZ4_VITFI</name>
<evidence type="ECO:0000313" key="1">
    <source>
        <dbReference type="EMBL" id="ASM77895.1"/>
    </source>
</evidence>
<evidence type="ECO:0000313" key="2">
    <source>
        <dbReference type="Proteomes" id="UP000199729"/>
    </source>
</evidence>